<feature type="compositionally biased region" description="Acidic residues" evidence="1">
    <location>
        <begin position="362"/>
        <end position="376"/>
    </location>
</feature>
<gene>
    <name evidence="2" type="ORF">CONPUDRAFT_154474</name>
</gene>
<feature type="region of interest" description="Disordered" evidence="1">
    <location>
        <begin position="318"/>
        <end position="467"/>
    </location>
</feature>
<feature type="compositionally biased region" description="Acidic residues" evidence="1">
    <location>
        <begin position="384"/>
        <end position="425"/>
    </location>
</feature>
<evidence type="ECO:0000313" key="2">
    <source>
        <dbReference type="EMBL" id="EIW80444.1"/>
    </source>
</evidence>
<proteinExistence type="predicted"/>
<dbReference type="GeneID" id="19203269"/>
<organism evidence="2 3">
    <name type="scientific">Coniophora puteana (strain RWD-64-598)</name>
    <name type="common">Brown rot fungus</name>
    <dbReference type="NCBI Taxonomy" id="741705"/>
    <lineage>
        <taxon>Eukaryota</taxon>
        <taxon>Fungi</taxon>
        <taxon>Dikarya</taxon>
        <taxon>Basidiomycota</taxon>
        <taxon>Agaricomycotina</taxon>
        <taxon>Agaricomycetes</taxon>
        <taxon>Agaricomycetidae</taxon>
        <taxon>Boletales</taxon>
        <taxon>Coniophorineae</taxon>
        <taxon>Coniophoraceae</taxon>
        <taxon>Coniophora</taxon>
    </lineage>
</organism>
<dbReference type="AlphaFoldDB" id="A0A5M3MNS9"/>
<feature type="compositionally biased region" description="Basic and acidic residues" evidence="1">
    <location>
        <begin position="40"/>
        <end position="52"/>
    </location>
</feature>
<reference evidence="3" key="1">
    <citation type="journal article" date="2012" name="Science">
        <title>The Paleozoic origin of enzymatic lignin decomposition reconstructed from 31 fungal genomes.</title>
        <authorList>
            <person name="Floudas D."/>
            <person name="Binder M."/>
            <person name="Riley R."/>
            <person name="Barry K."/>
            <person name="Blanchette R.A."/>
            <person name="Henrissat B."/>
            <person name="Martinez A.T."/>
            <person name="Otillar R."/>
            <person name="Spatafora J.W."/>
            <person name="Yadav J.S."/>
            <person name="Aerts A."/>
            <person name="Benoit I."/>
            <person name="Boyd A."/>
            <person name="Carlson A."/>
            <person name="Copeland A."/>
            <person name="Coutinho P.M."/>
            <person name="de Vries R.P."/>
            <person name="Ferreira P."/>
            <person name="Findley K."/>
            <person name="Foster B."/>
            <person name="Gaskell J."/>
            <person name="Glotzer D."/>
            <person name="Gorecki P."/>
            <person name="Heitman J."/>
            <person name="Hesse C."/>
            <person name="Hori C."/>
            <person name="Igarashi K."/>
            <person name="Jurgens J.A."/>
            <person name="Kallen N."/>
            <person name="Kersten P."/>
            <person name="Kohler A."/>
            <person name="Kuees U."/>
            <person name="Kumar T.K.A."/>
            <person name="Kuo A."/>
            <person name="LaButti K."/>
            <person name="Larrondo L.F."/>
            <person name="Lindquist E."/>
            <person name="Ling A."/>
            <person name="Lombard V."/>
            <person name="Lucas S."/>
            <person name="Lundell T."/>
            <person name="Martin R."/>
            <person name="McLaughlin D.J."/>
            <person name="Morgenstern I."/>
            <person name="Morin E."/>
            <person name="Murat C."/>
            <person name="Nagy L.G."/>
            <person name="Nolan M."/>
            <person name="Ohm R.A."/>
            <person name="Patyshakuliyeva A."/>
            <person name="Rokas A."/>
            <person name="Ruiz-Duenas F.J."/>
            <person name="Sabat G."/>
            <person name="Salamov A."/>
            <person name="Samejima M."/>
            <person name="Schmutz J."/>
            <person name="Slot J.C."/>
            <person name="St John F."/>
            <person name="Stenlid J."/>
            <person name="Sun H."/>
            <person name="Sun S."/>
            <person name="Syed K."/>
            <person name="Tsang A."/>
            <person name="Wiebenga A."/>
            <person name="Young D."/>
            <person name="Pisabarro A."/>
            <person name="Eastwood D.C."/>
            <person name="Martin F."/>
            <person name="Cullen D."/>
            <person name="Grigoriev I.V."/>
            <person name="Hibbett D.S."/>
        </authorList>
    </citation>
    <scope>NUCLEOTIDE SEQUENCE [LARGE SCALE GENOMIC DNA]</scope>
    <source>
        <strain evidence="3">RWD-64-598 SS2</strain>
    </source>
</reference>
<protein>
    <submittedName>
        <fullName evidence="2">Uncharacterized protein</fullName>
    </submittedName>
</protein>
<sequence length="855" mass="93547">MSSKPVQPSDRALRTRITKPVSAPAPSAVQVTTAAKKRPSKADRDAQKDANEARMPSTIQRLATVEHEEQQRQRQASQLKPMPKKVPRPAAKQDTSAQASTKTSSQTSKPKSTSTKGLTNPASSKKSAQDAQPATKTVMLRREKSSTRKDIDGARQQLDGNVITAPRHQQDTMNGKVPVNANDVPQPGTQVQFLKRVASWTNGVAQEGRKTSSSTSASGSMAGRRTVSTAPSTVRSKVSSTKSRAPINIVQNEQDDDTPGAGIHTEDDAITVARERSAITSETRQAIIMVNTTDDTTLPLPISPPTVSRQLKRKAAALDLDEGSSTEFELPSADSDLDPNYTEAQVLPSFSDPPTPIYYAEGGEDGGVEEPMDQDQDQYTSGEDRDDGAEDELMAEGEEAGSQMENDDGEENGEGEENNDGEDEEASTHRTTKDMNAQVSAPVQRATKRPRVTPCDSTGEGSGNLGGKRRVWVLSDLPPGACDNGRWGNEFLPTIVHYFGDSDTVWNNSDSDIMDAIKKAWHAVYGKPLPQNETLTGAVFGLTKKKLVEWRSAFGSTAIAALIASLAQHAKFTYEDQKEFAEGQIWEDQFLNSGKNSAGRPAGMLLGEFFQIVLASHQLAIQGRVHVPEFVLKRKDSQDQAIYAPIAACVLAAATCSRALILVRNASFGDIDKALGRVNVVVPPTLSSVNKAKKSFDAVKKQEKARTKKEREERGKAKEQDAEKDRAIEEDEEDEVDEEEEELDDEGSILPFSKDHNEDATFNYAYLINRCPNERLAEALAMSSKYIVVPRRLKNSSVSQAKQHFEPKLDERAFREINRKSPSLLSILCLILWFQYKLLPPRLVQLSLSSSMPGT</sequence>
<name>A0A5M3MNS9_CONPW</name>
<feature type="region of interest" description="Disordered" evidence="1">
    <location>
        <begin position="168"/>
        <end position="187"/>
    </location>
</feature>
<feature type="region of interest" description="Disordered" evidence="1">
    <location>
        <begin position="1"/>
        <end position="162"/>
    </location>
</feature>
<evidence type="ECO:0000313" key="3">
    <source>
        <dbReference type="Proteomes" id="UP000053558"/>
    </source>
</evidence>
<dbReference type="EMBL" id="JH711579">
    <property type="protein sequence ID" value="EIW80444.1"/>
    <property type="molecule type" value="Genomic_DNA"/>
</dbReference>
<keyword evidence="3" id="KW-1185">Reference proteome</keyword>
<feature type="compositionally biased region" description="Low complexity" evidence="1">
    <location>
        <begin position="95"/>
        <end position="116"/>
    </location>
</feature>
<accession>A0A5M3MNS9</accession>
<evidence type="ECO:0000256" key="1">
    <source>
        <dbReference type="SAM" id="MobiDB-lite"/>
    </source>
</evidence>
<dbReference type="KEGG" id="cput:CONPUDRAFT_154474"/>
<feature type="compositionally biased region" description="Low complexity" evidence="1">
    <location>
        <begin position="211"/>
        <end position="225"/>
    </location>
</feature>
<feature type="compositionally biased region" description="Basic and acidic residues" evidence="1">
    <location>
        <begin position="140"/>
        <end position="153"/>
    </location>
</feature>
<feature type="compositionally biased region" description="Polar residues" evidence="1">
    <location>
        <begin position="117"/>
        <end position="135"/>
    </location>
</feature>
<feature type="compositionally biased region" description="Low complexity" evidence="1">
    <location>
        <begin position="232"/>
        <end position="244"/>
    </location>
</feature>
<comment type="caution">
    <text evidence="2">The sequence shown here is derived from an EMBL/GenBank/DDBJ whole genome shotgun (WGS) entry which is preliminary data.</text>
</comment>
<dbReference type="RefSeq" id="XP_007769394.1">
    <property type="nucleotide sequence ID" value="XM_007771204.1"/>
</dbReference>
<feature type="region of interest" description="Disordered" evidence="1">
    <location>
        <begin position="699"/>
        <end position="750"/>
    </location>
</feature>
<feature type="compositionally biased region" description="Basic and acidic residues" evidence="1">
    <location>
        <begin position="699"/>
        <end position="727"/>
    </location>
</feature>
<feature type="region of interest" description="Disordered" evidence="1">
    <location>
        <begin position="204"/>
        <end position="264"/>
    </location>
</feature>
<feature type="compositionally biased region" description="Acidic residues" evidence="1">
    <location>
        <begin position="728"/>
        <end position="747"/>
    </location>
</feature>
<dbReference type="Proteomes" id="UP000053558">
    <property type="component" value="Unassembled WGS sequence"/>
</dbReference>
<dbReference type="OrthoDB" id="2666094at2759"/>